<reference evidence="12" key="4">
    <citation type="journal article" date="2013" name="Antimicrob. Agents Chemother.">
        <title>Emergence of Staphylococcus aureus carrying multiple drug resistance genes on a plasmid encoding exfoliative toxin B.</title>
        <authorList>
            <person name="Hisatsune J."/>
            <person name="Hirakawa H."/>
            <person name="Yamaguchi T."/>
            <person name="Fudaba Y."/>
            <person name="Oshima K."/>
            <person name="Hattori M."/>
            <person name="Kato F."/>
            <person name="Kayama S."/>
            <person name="Sugai M."/>
        </authorList>
    </citation>
    <scope>NUCLEOTIDE SEQUENCE</scope>
    <source>
        <strain evidence="12">TY825</strain>
        <plasmid evidence="12">pETB</plasmid>
    </source>
</reference>
<dbReference type="AlphaFoldDB" id="Q7A8F4"/>
<evidence type="ECO:0000256" key="3">
    <source>
        <dbReference type="ARBA" id="ARBA00022729"/>
    </source>
</evidence>
<evidence type="ECO:0000256" key="6">
    <source>
        <dbReference type="ARBA" id="ARBA00023026"/>
    </source>
</evidence>
<comment type="similarity">
    <text evidence="1 8">Belongs to the peptidase S1B family.</text>
</comment>
<evidence type="ECO:0000259" key="9">
    <source>
        <dbReference type="Pfam" id="PF00089"/>
    </source>
</evidence>
<dbReference type="InterPro" id="IPR008256">
    <property type="entry name" value="Peptidase_S1B"/>
</dbReference>
<dbReference type="InterPro" id="IPR009003">
    <property type="entry name" value="Peptidase_S1_PA"/>
</dbReference>
<dbReference type="InterPro" id="IPR001254">
    <property type="entry name" value="Trypsin_dom"/>
</dbReference>
<dbReference type="EMBL" id="AP012467">
    <property type="protein sequence ID" value="BAO01035.1"/>
    <property type="molecule type" value="Genomic_DNA"/>
</dbReference>
<evidence type="ECO:0000256" key="2">
    <source>
        <dbReference type="ARBA" id="ARBA00022670"/>
    </source>
</evidence>
<keyword evidence="3" id="KW-0732">Signal</keyword>
<evidence type="ECO:0000313" key="12">
    <source>
        <dbReference type="EMBL" id="BAO01035.1"/>
    </source>
</evidence>
<dbReference type="Gene3D" id="2.40.10.10">
    <property type="entry name" value="Trypsin-like serine proteases"/>
    <property type="match status" value="2"/>
</dbReference>
<dbReference type="SUPFAM" id="SSF50494">
    <property type="entry name" value="Trypsin-like serine proteases"/>
    <property type="match status" value="1"/>
</dbReference>
<dbReference type="EMBL" id="GQ900415">
    <property type="protein sequence ID" value="ACZ68484.1"/>
    <property type="molecule type" value="Genomic_DNA"/>
</dbReference>
<proteinExistence type="inferred from homology"/>
<evidence type="ECO:0000256" key="5">
    <source>
        <dbReference type="ARBA" id="ARBA00022825"/>
    </source>
</evidence>
<geneLocation type="plasmid" evidence="11">
    <name>ETB plasmid</name>
</geneLocation>
<geneLocation type="plasmid" evidence="10">
    <name>SAP057A</name>
</geneLocation>
<dbReference type="PRINTS" id="PR00839">
    <property type="entry name" value="V8PROTEASE"/>
</dbReference>
<gene>
    <name evidence="10" type="primary">sspA</name>
    <name evidence="12" type="synonym">etb</name>
    <name evidence="10" type="ORF">SAP057A_011</name>
</gene>
<keyword evidence="6" id="KW-0843">Virulence</keyword>
<evidence type="ECO:0000313" key="11">
    <source>
        <dbReference type="EMBL" id="BAB78405.1"/>
    </source>
</evidence>
<dbReference type="InterPro" id="IPR028301">
    <property type="entry name" value="V8_his_AS"/>
</dbReference>
<dbReference type="EC" id="3.4.21.-" evidence="8"/>
<keyword evidence="2 8" id="KW-0645">Protease</keyword>
<dbReference type="InterPro" id="IPR000126">
    <property type="entry name" value="V8_ser_AS"/>
</dbReference>
<geneLocation type="plasmid" evidence="12">
    <name>pETB</name>
</geneLocation>
<evidence type="ECO:0000256" key="4">
    <source>
        <dbReference type="ARBA" id="ARBA00022801"/>
    </source>
</evidence>
<dbReference type="PROSITE" id="PS00672">
    <property type="entry name" value="V8_HIS"/>
    <property type="match status" value="1"/>
</dbReference>
<dbReference type="MEROPS" id="S01.270"/>
<dbReference type="EMBL" id="AP003088">
    <property type="protein sequence ID" value="BAB78405.1"/>
    <property type="molecule type" value="Genomic_DNA"/>
</dbReference>
<feature type="active site" description="Charge relay system" evidence="7">
    <location>
        <position position="217"/>
    </location>
</feature>
<keyword evidence="4 8" id="KW-0378">Hydrolase</keyword>
<evidence type="ECO:0000256" key="7">
    <source>
        <dbReference type="PIRSR" id="PIRSR608256-1"/>
    </source>
</evidence>
<accession>Q7A8F4</accession>
<evidence type="ECO:0000256" key="8">
    <source>
        <dbReference type="RuleBase" id="RU004296"/>
    </source>
</evidence>
<feature type="active site" description="Charge relay system" evidence="7">
    <location>
        <position position="145"/>
    </location>
</feature>
<dbReference type="PROSITE" id="PS00673">
    <property type="entry name" value="V8_SER"/>
    <property type="match status" value="1"/>
</dbReference>
<dbReference type="InterPro" id="IPR008353">
    <property type="entry name" value="Peptidase_S1B_tx"/>
</dbReference>
<reference evidence="10" key="3">
    <citation type="submission" date="2009-12" db="EMBL/GenBank/DDBJ databases">
        <authorList>
            <person name="Summers A.O."/>
            <person name="Shearer J."/>
            <person name="Wireman J."/>
        </authorList>
    </citation>
    <scope>NUCLEOTIDE SEQUENCE</scope>
    <source>
        <strain evidence="10">3049</strain>
        <plasmid evidence="10">SAP057A</plasmid>
    </source>
</reference>
<evidence type="ECO:0000256" key="1">
    <source>
        <dbReference type="ARBA" id="ARBA00008764"/>
    </source>
</evidence>
<dbReference type="GO" id="GO:0004252">
    <property type="term" value="F:serine-type endopeptidase activity"/>
    <property type="evidence" value="ECO:0007669"/>
    <property type="project" value="InterPro"/>
</dbReference>
<organism evidence="11">
    <name type="scientific">Staphylococcus aureus</name>
    <dbReference type="NCBI Taxonomy" id="1280"/>
    <lineage>
        <taxon>Bacteria</taxon>
        <taxon>Bacillati</taxon>
        <taxon>Bacillota</taxon>
        <taxon>Bacilli</taxon>
        <taxon>Bacillales</taxon>
        <taxon>Staphylococcaceae</taxon>
        <taxon>Staphylococcus</taxon>
    </lineage>
</organism>
<protein>
    <recommendedName>
        <fullName evidence="8">Serine protease</fullName>
        <ecNumber evidence="8">3.4.21.-</ecNumber>
    </recommendedName>
</protein>
<feature type="domain" description="Peptidase S1" evidence="9">
    <location>
        <begin position="71"/>
        <end position="246"/>
    </location>
</feature>
<dbReference type="PRINTS" id="PR01774">
    <property type="entry name" value="EXFOLTOXIN"/>
</dbReference>
<dbReference type="RefSeq" id="WP_010994026.1">
    <property type="nucleotide sequence ID" value="NC_003265.1"/>
</dbReference>
<reference evidence="11" key="1">
    <citation type="journal article" date="2001" name="Infect. Immun.">
        <title>Complete nucleotide sequence of a Staphylococcus aureus exfoliative toxin B plasmid and identification of a novel ADP-ribosyltransferase, EDIN-C.</title>
        <authorList>
            <person name="Yamaguchi T."/>
            <person name="Hayashi T."/>
            <person name="Takami H."/>
            <person name="Ohnisi M."/>
            <person name="Murata T."/>
            <person name="Nakayama K."/>
            <person name="Asakawa K."/>
            <person name="Ohara M."/>
            <person name="Komatsuzawa H."/>
            <person name="Sugai M."/>
        </authorList>
    </citation>
    <scope>NUCLEOTIDE SEQUENCE</scope>
    <source>
        <strain evidence="11">TY4</strain>
        <plasmid evidence="11">ETB plasmid</plasmid>
    </source>
</reference>
<dbReference type="InterPro" id="IPR043504">
    <property type="entry name" value="Peptidase_S1_PA_chymotrypsin"/>
</dbReference>
<keyword evidence="5 8" id="KW-0720">Serine protease</keyword>
<reference evidence="10" key="2">
    <citation type="submission" date="2009-08" db="EMBL/GenBank/DDBJ databases">
        <authorList>
            <person name="Gill J."/>
            <person name="Borman J."/>
            <person name="Shetty J."/>
            <person name="Hostetler J."/>
            <person name="Durkin S."/>
            <person name="Montgomery B."/>
        </authorList>
    </citation>
    <scope>NUCLEOTIDE SEQUENCE</scope>
    <source>
        <strain evidence="10">3049</strain>
        <plasmid evidence="10">SAP057A</plasmid>
    </source>
</reference>
<dbReference type="SMR" id="Q7A8F4"/>
<evidence type="ECO:0000313" key="10">
    <source>
        <dbReference type="EMBL" id="ACZ68484.1"/>
    </source>
</evidence>
<feature type="active site" description="Charge relay system" evidence="7">
    <location>
        <position position="96"/>
    </location>
</feature>
<dbReference type="Pfam" id="PF00089">
    <property type="entry name" value="Trypsin"/>
    <property type="match status" value="1"/>
</dbReference>
<sequence>MDKNMFKKIILAASIFTISLPVIPFESTLQAKEYSAEEIRKLKQKFEVPPTDKELYTHITDNARSPYNSVGTVFVKGSTLATGVLIGKNTIVTNYHVAREAAKNPSNIIFTPAQNRDAEKNEFPTPYGKFEAEEIKESPYGQGLDLAIIKLKPNEKGESAGDLIQPANIPDHIDIQKGDKYSLLGYPYNYSAYSLYQSQIEMFNDSQYFGYTEVGNSGSGIFNLKGELIGIHSGKGGQHNLPIGVFFNRKISSLYSVDNTFGDTLGNDLKKRAKLDK</sequence>
<dbReference type="GO" id="GO:0006508">
    <property type="term" value="P:proteolysis"/>
    <property type="evidence" value="ECO:0007669"/>
    <property type="project" value="UniProtKB-KW"/>
</dbReference>
<name>Q7A8F4_STAAU</name>
<keyword evidence="11" id="KW-0614">Plasmid</keyword>